<accession>A0A1Q8ZZA7</accession>
<dbReference type="InterPro" id="IPR006913">
    <property type="entry name" value="CENP-V/GFA"/>
</dbReference>
<dbReference type="PROSITE" id="PS51891">
    <property type="entry name" value="CENP_V_GFA"/>
    <property type="match status" value="1"/>
</dbReference>
<comment type="similarity">
    <text evidence="1">Belongs to the Gfa family.</text>
</comment>
<evidence type="ECO:0000256" key="2">
    <source>
        <dbReference type="ARBA" id="ARBA00022723"/>
    </source>
</evidence>
<dbReference type="EMBL" id="MKIN01000027">
    <property type="protein sequence ID" value="OLP47621.1"/>
    <property type="molecule type" value="Genomic_DNA"/>
</dbReference>
<reference evidence="7 8" key="1">
    <citation type="submission" date="2016-09" db="EMBL/GenBank/DDBJ databases">
        <title>Rhizobium oryziradicis sp. nov., isolated from the root of rice.</title>
        <authorList>
            <person name="Zhao J."/>
            <person name="Zhang X."/>
        </authorList>
    </citation>
    <scope>NUCLEOTIDE SEQUENCE [LARGE SCALE GENOMIC DNA]</scope>
    <source>
        <strain evidence="7 8">14971</strain>
    </source>
</reference>
<protein>
    <submittedName>
        <fullName evidence="7">Aldehyde-activating protein</fullName>
    </submittedName>
</protein>
<evidence type="ECO:0000313" key="9">
    <source>
        <dbReference type="Proteomes" id="UP000544107"/>
    </source>
</evidence>
<keyword evidence="8" id="KW-1185">Reference proteome</keyword>
<evidence type="ECO:0000313" key="7">
    <source>
        <dbReference type="EMBL" id="OLP47621.1"/>
    </source>
</evidence>
<evidence type="ECO:0000313" key="6">
    <source>
        <dbReference type="EMBL" id="MBB4007421.1"/>
    </source>
</evidence>
<name>A0A1Q8ZZA7_9HYPH</name>
<dbReference type="SUPFAM" id="SSF51316">
    <property type="entry name" value="Mss4-like"/>
    <property type="match status" value="1"/>
</dbReference>
<dbReference type="STRING" id="887144.BJF91_04265"/>
<keyword evidence="2" id="KW-0479">Metal-binding</keyword>
<dbReference type="Proteomes" id="UP000544107">
    <property type="component" value="Unassembled WGS sequence"/>
</dbReference>
<organism evidence="7 8">
    <name type="scientific">Allorhizobium taibaishanense</name>
    <dbReference type="NCBI Taxonomy" id="887144"/>
    <lineage>
        <taxon>Bacteria</taxon>
        <taxon>Pseudomonadati</taxon>
        <taxon>Pseudomonadota</taxon>
        <taxon>Alphaproteobacteria</taxon>
        <taxon>Hyphomicrobiales</taxon>
        <taxon>Rhizobiaceae</taxon>
        <taxon>Rhizobium/Agrobacterium group</taxon>
        <taxon>Allorhizobium</taxon>
    </lineage>
</organism>
<feature type="domain" description="CENP-V/GFA" evidence="5">
    <location>
        <begin position="5"/>
        <end position="101"/>
    </location>
</feature>
<dbReference type="EMBL" id="JACIED010000002">
    <property type="protein sequence ID" value="MBB4007421.1"/>
    <property type="molecule type" value="Genomic_DNA"/>
</dbReference>
<proteinExistence type="inferred from homology"/>
<evidence type="ECO:0000256" key="3">
    <source>
        <dbReference type="ARBA" id="ARBA00022833"/>
    </source>
</evidence>
<dbReference type="Pfam" id="PF04828">
    <property type="entry name" value="GFA"/>
    <property type="match status" value="1"/>
</dbReference>
<evidence type="ECO:0000256" key="1">
    <source>
        <dbReference type="ARBA" id="ARBA00005495"/>
    </source>
</evidence>
<dbReference type="GO" id="GO:0016846">
    <property type="term" value="F:carbon-sulfur lyase activity"/>
    <property type="evidence" value="ECO:0007669"/>
    <property type="project" value="InterPro"/>
</dbReference>
<dbReference type="Gene3D" id="3.90.1590.10">
    <property type="entry name" value="glutathione-dependent formaldehyde- activating enzyme (gfa)"/>
    <property type="match status" value="1"/>
</dbReference>
<comment type="caution">
    <text evidence="7">The sequence shown here is derived from an EMBL/GenBank/DDBJ whole genome shotgun (WGS) entry which is preliminary data.</text>
</comment>
<dbReference type="OrthoDB" id="9807246at2"/>
<gene>
    <name evidence="7" type="ORF">BJF91_04265</name>
    <name evidence="6" type="ORF">GGQ71_001684</name>
</gene>
<dbReference type="InterPro" id="IPR011057">
    <property type="entry name" value="Mss4-like_sf"/>
</dbReference>
<keyword evidence="3" id="KW-0862">Zinc</keyword>
<dbReference type="RefSeq" id="WP_075616796.1">
    <property type="nucleotide sequence ID" value="NZ_JACIED010000002.1"/>
</dbReference>
<dbReference type="Proteomes" id="UP000185598">
    <property type="component" value="Unassembled WGS sequence"/>
</dbReference>
<evidence type="ECO:0000256" key="4">
    <source>
        <dbReference type="ARBA" id="ARBA00023239"/>
    </source>
</evidence>
<dbReference type="PANTHER" id="PTHR33337">
    <property type="entry name" value="GFA DOMAIN-CONTAINING PROTEIN"/>
    <property type="match status" value="1"/>
</dbReference>
<dbReference type="AlphaFoldDB" id="A0A1Q8ZZA7"/>
<dbReference type="PANTHER" id="PTHR33337:SF40">
    <property type="entry name" value="CENP-V_GFA DOMAIN-CONTAINING PROTEIN-RELATED"/>
    <property type="match status" value="1"/>
</dbReference>
<dbReference type="GO" id="GO:0046872">
    <property type="term" value="F:metal ion binding"/>
    <property type="evidence" value="ECO:0007669"/>
    <property type="project" value="UniProtKB-KW"/>
</dbReference>
<evidence type="ECO:0000313" key="8">
    <source>
        <dbReference type="Proteomes" id="UP000185598"/>
    </source>
</evidence>
<sequence>MSEIFSGGCQCGAVRFQAAKLGRPSICHCRMCQKQFGSFFGALVTADQAHLTWTRGQPKLYRSSAKVKRGFCEKCGTPLTYQHAEGVELAIGAFDNPAAFEPEIQVNHHKRLPWIDTLFEKPIYENADQEAVWAGIESFQHPDFDTPVWPPEDDGQ</sequence>
<reference evidence="6 9" key="2">
    <citation type="submission" date="2020-08" db="EMBL/GenBank/DDBJ databases">
        <title>Genomic Encyclopedia of Type Strains, Phase IV (KMG-IV): sequencing the most valuable type-strain genomes for metagenomic binning, comparative biology and taxonomic classification.</title>
        <authorList>
            <person name="Goeker M."/>
        </authorList>
    </citation>
    <scope>NUCLEOTIDE SEQUENCE [LARGE SCALE GENOMIC DNA]</scope>
    <source>
        <strain evidence="6 9">DSM 100021</strain>
    </source>
</reference>
<evidence type="ECO:0000259" key="5">
    <source>
        <dbReference type="PROSITE" id="PS51891"/>
    </source>
</evidence>
<keyword evidence="4" id="KW-0456">Lyase</keyword>